<protein>
    <submittedName>
        <fullName evidence="2">Uncharacterized protein LOC116296661</fullName>
    </submittedName>
</protein>
<dbReference type="KEGG" id="aten:116296661"/>
<proteinExistence type="predicted"/>
<accession>A0A6P8I7A6</accession>
<dbReference type="InParanoid" id="A0A6P8I7A6"/>
<gene>
    <name evidence="2" type="primary">LOC116296661</name>
</gene>
<dbReference type="Proteomes" id="UP000515163">
    <property type="component" value="Unplaced"/>
</dbReference>
<dbReference type="RefSeq" id="XP_031560575.1">
    <property type="nucleotide sequence ID" value="XM_031704715.1"/>
</dbReference>
<evidence type="ECO:0000313" key="1">
    <source>
        <dbReference type="Proteomes" id="UP000515163"/>
    </source>
</evidence>
<dbReference type="AlphaFoldDB" id="A0A6P8I7A6"/>
<reference evidence="2" key="1">
    <citation type="submission" date="2025-08" db="UniProtKB">
        <authorList>
            <consortium name="RefSeq"/>
        </authorList>
    </citation>
    <scope>IDENTIFICATION</scope>
    <source>
        <tissue evidence="2">Tentacle</tissue>
    </source>
</reference>
<dbReference type="OrthoDB" id="5948222at2759"/>
<evidence type="ECO:0000313" key="2">
    <source>
        <dbReference type="RefSeq" id="XP_031560575.1"/>
    </source>
</evidence>
<keyword evidence="1" id="KW-1185">Reference proteome</keyword>
<dbReference type="GeneID" id="116296661"/>
<organism evidence="1 2">
    <name type="scientific">Actinia tenebrosa</name>
    <name type="common">Australian red waratah sea anemone</name>
    <dbReference type="NCBI Taxonomy" id="6105"/>
    <lineage>
        <taxon>Eukaryota</taxon>
        <taxon>Metazoa</taxon>
        <taxon>Cnidaria</taxon>
        <taxon>Anthozoa</taxon>
        <taxon>Hexacorallia</taxon>
        <taxon>Actiniaria</taxon>
        <taxon>Actiniidae</taxon>
        <taxon>Actinia</taxon>
    </lineage>
</organism>
<name>A0A6P8I7A6_ACTTE</name>
<sequence length="104" mass="12067">MVDTSDLVHRLNETHWEKKSDYPNKDDIKEFRITRHMEKGGGNFIYLAQRTEEGCDDIFQLMISDTKNADPFKGVQIVSLAIKDDRKTIKAIVSVEGDYFVRKD</sequence>